<organism evidence="2 3">
    <name type="scientific">Pseudomonas entomophila (strain L48)</name>
    <dbReference type="NCBI Taxonomy" id="384676"/>
    <lineage>
        <taxon>Bacteria</taxon>
        <taxon>Pseudomonadati</taxon>
        <taxon>Pseudomonadota</taxon>
        <taxon>Gammaproteobacteria</taxon>
        <taxon>Pseudomonadales</taxon>
        <taxon>Pseudomonadaceae</taxon>
        <taxon>Pseudomonas</taxon>
    </lineage>
</organism>
<name>Q1IBA6_PSEE4</name>
<dbReference type="AlphaFoldDB" id="Q1IBA6"/>
<evidence type="ECO:0000256" key="1">
    <source>
        <dbReference type="SAM" id="SignalP"/>
    </source>
</evidence>
<keyword evidence="1" id="KW-0732">Signal</keyword>
<dbReference type="STRING" id="384676.PSEEN2244"/>
<feature type="chain" id="PRO_5004190697" evidence="1">
    <location>
        <begin position="32"/>
        <end position="42"/>
    </location>
</feature>
<accession>Q1IBA6</accession>
<feature type="signal peptide" evidence="1">
    <location>
        <begin position="1"/>
        <end position="31"/>
    </location>
</feature>
<sequence length="42" mass="4586">MEYKDVTIKKTMRKCLVAVSLLGIYSASVSAADEPKQSVPLD</sequence>
<dbReference type="Proteomes" id="UP000000658">
    <property type="component" value="Chromosome"/>
</dbReference>
<protein>
    <submittedName>
        <fullName evidence="2">Uncharacterized protein</fullName>
    </submittedName>
</protein>
<dbReference type="KEGG" id="pen:PSEEN2244"/>
<reference evidence="2 3" key="1">
    <citation type="journal article" date="2006" name="Nat. Biotechnol.">
        <title>Complete genome sequence of the entomopathogenic and metabolically versatile soil bacterium Pseudomonas entomophila.</title>
        <authorList>
            <person name="Vodovar N."/>
            <person name="Vallenet D."/>
            <person name="Cruveiller S."/>
            <person name="Rouy Z."/>
            <person name="Barbe V."/>
            <person name="Acosta C."/>
            <person name="Cattolico L."/>
            <person name="Jubin C."/>
            <person name="Lajus A."/>
            <person name="Segurens B."/>
            <person name="Vacherie B."/>
            <person name="Wincker P."/>
            <person name="Weissenbach J."/>
            <person name="Lemaitre B."/>
            <person name="Medigue C."/>
            <person name="Boccard F."/>
        </authorList>
    </citation>
    <scope>NUCLEOTIDE SEQUENCE [LARGE SCALE GENOMIC DNA]</scope>
    <source>
        <strain evidence="2 3">L48</strain>
    </source>
</reference>
<evidence type="ECO:0000313" key="3">
    <source>
        <dbReference type="Proteomes" id="UP000000658"/>
    </source>
</evidence>
<proteinExistence type="predicted"/>
<dbReference type="EMBL" id="CT573326">
    <property type="protein sequence ID" value="CAK15060.1"/>
    <property type="molecule type" value="Genomic_DNA"/>
</dbReference>
<gene>
    <name evidence="2" type="ordered locus">PSEEN2244</name>
</gene>
<dbReference type="HOGENOM" id="CLU_3256534_0_0_6"/>
<evidence type="ECO:0000313" key="2">
    <source>
        <dbReference type="EMBL" id="CAK15060.1"/>
    </source>
</evidence>